<organism evidence="2 3">
    <name type="scientific">Cellulophaga geojensis KL-A</name>
    <dbReference type="NCBI Taxonomy" id="1328323"/>
    <lineage>
        <taxon>Bacteria</taxon>
        <taxon>Pseudomonadati</taxon>
        <taxon>Bacteroidota</taxon>
        <taxon>Flavobacteriia</taxon>
        <taxon>Flavobacteriales</taxon>
        <taxon>Flavobacteriaceae</taxon>
        <taxon>Cellulophaga</taxon>
    </lineage>
</organism>
<dbReference type="EMBL" id="ARZX01000084">
    <property type="protein sequence ID" value="EWH08840.1"/>
    <property type="molecule type" value="Genomic_DNA"/>
</dbReference>
<dbReference type="Proteomes" id="UP000019275">
    <property type="component" value="Unassembled WGS sequence"/>
</dbReference>
<keyword evidence="1" id="KW-1133">Transmembrane helix</keyword>
<evidence type="ECO:0000313" key="3">
    <source>
        <dbReference type="Proteomes" id="UP000019275"/>
    </source>
</evidence>
<dbReference type="RefSeq" id="WP_034647464.1">
    <property type="nucleotide sequence ID" value="NZ_ARZX01000084.1"/>
</dbReference>
<accession>A0ABN0RJK8</accession>
<evidence type="ECO:0000313" key="2">
    <source>
        <dbReference type="EMBL" id="EWH08840.1"/>
    </source>
</evidence>
<keyword evidence="1" id="KW-0812">Transmembrane</keyword>
<gene>
    <name evidence="2" type="ORF">KLA_17439</name>
</gene>
<name>A0ABN0RJK8_9FLAO</name>
<evidence type="ECO:0000256" key="1">
    <source>
        <dbReference type="SAM" id="Phobius"/>
    </source>
</evidence>
<reference evidence="2 3" key="1">
    <citation type="journal article" date="2014" name="Genome Announc.">
        <title>Draft Genome Sequence of the Carrageenan-Degrading Bacterium Cellulophaga sp. Strain KL-A, Isolated from Decaying Marine Algae.</title>
        <authorList>
            <person name="Shan D."/>
            <person name="Ying J."/>
            <person name="Li X."/>
            <person name="Gao Z."/>
            <person name="Wei G."/>
            <person name="Shao Z."/>
        </authorList>
    </citation>
    <scope>NUCLEOTIDE SEQUENCE [LARGE SCALE GENOMIC DNA]</scope>
    <source>
        <strain evidence="2 3">KL-A</strain>
    </source>
</reference>
<sequence length="245" mass="28133">MNKYHNILELLYHNRDRGFVETKHLFKDKTEAKRITSELRSDGLVSFEPIKSFGPKPISFKLAITRLGIEKHEEYFLNSSITNVNGNFELKEHTIDILKRLKNGESIVSTKSETKEVSDLLSQLYNLGIGNKTKNGLSIPFQNHKYLTKLIELKSWPKFLEWLEKQNTESIITNDFSGSTIGQVNQSSSFSNSPQNINTNAKETTTQKRNFGEKFWELISENKLISGIILIIIGYLIKLIFGIEF</sequence>
<keyword evidence="3" id="KW-1185">Reference proteome</keyword>
<keyword evidence="1" id="KW-0472">Membrane</keyword>
<proteinExistence type="predicted"/>
<protein>
    <submittedName>
        <fullName evidence="2">Uncharacterized protein</fullName>
    </submittedName>
</protein>
<feature type="transmembrane region" description="Helical" evidence="1">
    <location>
        <begin position="224"/>
        <end position="243"/>
    </location>
</feature>
<comment type="caution">
    <text evidence="2">The sequence shown here is derived from an EMBL/GenBank/DDBJ whole genome shotgun (WGS) entry which is preliminary data.</text>
</comment>